<keyword evidence="6" id="KW-1185">Reference proteome</keyword>
<dbReference type="PROSITE" id="PS50956">
    <property type="entry name" value="HTH_ASNC_2"/>
    <property type="match status" value="1"/>
</dbReference>
<protein>
    <submittedName>
        <fullName evidence="5">AsnC family transcriptional regulator</fullName>
    </submittedName>
</protein>
<dbReference type="SUPFAM" id="SSF46785">
    <property type="entry name" value="Winged helix' DNA-binding domain"/>
    <property type="match status" value="1"/>
</dbReference>
<dbReference type="Gene3D" id="1.10.10.10">
    <property type="entry name" value="Winged helix-like DNA-binding domain superfamily/Winged helix DNA-binding domain"/>
    <property type="match status" value="1"/>
</dbReference>
<evidence type="ECO:0000313" key="6">
    <source>
        <dbReference type="Proteomes" id="UP000612855"/>
    </source>
</evidence>
<dbReference type="InterPro" id="IPR019888">
    <property type="entry name" value="Tscrpt_reg_AsnC-like"/>
</dbReference>
<dbReference type="Pfam" id="PF13404">
    <property type="entry name" value="HTH_AsnC-type"/>
    <property type="match status" value="1"/>
</dbReference>
<evidence type="ECO:0000256" key="1">
    <source>
        <dbReference type="ARBA" id="ARBA00023015"/>
    </source>
</evidence>
<evidence type="ECO:0000313" key="5">
    <source>
        <dbReference type="EMBL" id="GGE45236.1"/>
    </source>
</evidence>
<dbReference type="SUPFAM" id="SSF54909">
    <property type="entry name" value="Dimeric alpha+beta barrel"/>
    <property type="match status" value="1"/>
</dbReference>
<dbReference type="InterPro" id="IPR019887">
    <property type="entry name" value="Tscrpt_reg_AsnC/Lrp_C"/>
</dbReference>
<dbReference type="InterPro" id="IPR019885">
    <property type="entry name" value="Tscrpt_reg_HTH_AsnC-type_CS"/>
</dbReference>
<dbReference type="InterPro" id="IPR036388">
    <property type="entry name" value="WH-like_DNA-bd_sf"/>
</dbReference>
<dbReference type="InterPro" id="IPR011008">
    <property type="entry name" value="Dimeric_a/b-barrel"/>
</dbReference>
<organism evidence="5 6">
    <name type="scientific">Primorskyibacter flagellatus</name>
    <dbReference type="NCBI Taxonomy" id="1387277"/>
    <lineage>
        <taxon>Bacteria</taxon>
        <taxon>Pseudomonadati</taxon>
        <taxon>Pseudomonadota</taxon>
        <taxon>Alphaproteobacteria</taxon>
        <taxon>Rhodobacterales</taxon>
        <taxon>Roseobacteraceae</taxon>
        <taxon>Primorskyibacter</taxon>
    </lineage>
</organism>
<dbReference type="PRINTS" id="PR00033">
    <property type="entry name" value="HTHASNC"/>
</dbReference>
<dbReference type="InterPro" id="IPR000485">
    <property type="entry name" value="AsnC-type_HTH_dom"/>
</dbReference>
<sequence>MTLALPKPDLDATDLAILSELAVNARMPFAEIGRRVGLSQPAMSERVKRLEDRGIIAGYRVIVDLDRIGLGLTAIIRLATDHSRINPCMEKLRSLRGVTEILRTTGEDCLHIRVTLRNTRELEQVVDAVARFGLVRTSVVLSREGFDYPDFDQR</sequence>
<dbReference type="RefSeq" id="WP_188479158.1">
    <property type="nucleotide sequence ID" value="NZ_BMFJ01000002.1"/>
</dbReference>
<dbReference type="Proteomes" id="UP000612855">
    <property type="component" value="Unassembled WGS sequence"/>
</dbReference>
<evidence type="ECO:0000259" key="4">
    <source>
        <dbReference type="PROSITE" id="PS50956"/>
    </source>
</evidence>
<accession>A0A917ADM7</accession>
<dbReference type="PANTHER" id="PTHR30154:SF53">
    <property type="entry name" value="HTH-TYPE TRANSCRIPTIONAL REGULATOR LRPC"/>
    <property type="match status" value="1"/>
</dbReference>
<dbReference type="Gene3D" id="3.30.70.920">
    <property type="match status" value="1"/>
</dbReference>
<dbReference type="GO" id="GO:0043565">
    <property type="term" value="F:sequence-specific DNA binding"/>
    <property type="evidence" value="ECO:0007669"/>
    <property type="project" value="InterPro"/>
</dbReference>
<dbReference type="GO" id="GO:0043200">
    <property type="term" value="P:response to amino acid"/>
    <property type="evidence" value="ECO:0007669"/>
    <property type="project" value="TreeGrafter"/>
</dbReference>
<evidence type="ECO:0000256" key="3">
    <source>
        <dbReference type="ARBA" id="ARBA00023163"/>
    </source>
</evidence>
<dbReference type="AlphaFoldDB" id="A0A917ADM7"/>
<dbReference type="PANTHER" id="PTHR30154">
    <property type="entry name" value="LEUCINE-RESPONSIVE REGULATORY PROTEIN"/>
    <property type="match status" value="1"/>
</dbReference>
<dbReference type="GO" id="GO:0005829">
    <property type="term" value="C:cytosol"/>
    <property type="evidence" value="ECO:0007669"/>
    <property type="project" value="TreeGrafter"/>
</dbReference>
<reference evidence="6" key="1">
    <citation type="journal article" date="2019" name="Int. J. Syst. Evol. Microbiol.">
        <title>The Global Catalogue of Microorganisms (GCM) 10K type strain sequencing project: providing services to taxonomists for standard genome sequencing and annotation.</title>
        <authorList>
            <consortium name="The Broad Institute Genomics Platform"/>
            <consortium name="The Broad Institute Genome Sequencing Center for Infectious Disease"/>
            <person name="Wu L."/>
            <person name="Ma J."/>
        </authorList>
    </citation>
    <scope>NUCLEOTIDE SEQUENCE [LARGE SCALE GENOMIC DNA]</scope>
    <source>
        <strain evidence="6">CGMCC 1.12664</strain>
    </source>
</reference>
<name>A0A917ADM7_9RHOB</name>
<comment type="caution">
    <text evidence="5">The sequence shown here is derived from an EMBL/GenBank/DDBJ whole genome shotgun (WGS) entry which is preliminary data.</text>
</comment>
<evidence type="ECO:0000256" key="2">
    <source>
        <dbReference type="ARBA" id="ARBA00023125"/>
    </source>
</evidence>
<dbReference type="PROSITE" id="PS00519">
    <property type="entry name" value="HTH_ASNC_1"/>
    <property type="match status" value="1"/>
</dbReference>
<dbReference type="SMART" id="SM00344">
    <property type="entry name" value="HTH_ASNC"/>
    <property type="match status" value="1"/>
</dbReference>
<keyword evidence="1" id="KW-0805">Transcription regulation</keyword>
<dbReference type="InterPro" id="IPR036390">
    <property type="entry name" value="WH_DNA-bd_sf"/>
</dbReference>
<keyword evidence="3" id="KW-0804">Transcription</keyword>
<keyword evidence="2" id="KW-0238">DNA-binding</keyword>
<dbReference type="EMBL" id="BMFJ01000002">
    <property type="protein sequence ID" value="GGE45236.1"/>
    <property type="molecule type" value="Genomic_DNA"/>
</dbReference>
<dbReference type="Pfam" id="PF01037">
    <property type="entry name" value="AsnC_trans_reg"/>
    <property type="match status" value="1"/>
</dbReference>
<dbReference type="InterPro" id="IPR011991">
    <property type="entry name" value="ArsR-like_HTH"/>
</dbReference>
<dbReference type="CDD" id="cd00090">
    <property type="entry name" value="HTH_ARSR"/>
    <property type="match status" value="1"/>
</dbReference>
<dbReference type="GO" id="GO:0006355">
    <property type="term" value="P:regulation of DNA-templated transcription"/>
    <property type="evidence" value="ECO:0007669"/>
    <property type="project" value="UniProtKB-ARBA"/>
</dbReference>
<proteinExistence type="predicted"/>
<gene>
    <name evidence="5" type="primary">lrp</name>
    <name evidence="5" type="ORF">GCM10011360_35570</name>
</gene>
<feature type="domain" description="HTH asnC-type" evidence="4">
    <location>
        <begin position="10"/>
        <end position="71"/>
    </location>
</feature>